<feature type="transmembrane region" description="Helical" evidence="2">
    <location>
        <begin position="568"/>
        <end position="586"/>
    </location>
</feature>
<dbReference type="VEuPathDB" id="VectorBase:AALFPA_075843"/>
<feature type="transmembrane region" description="Helical" evidence="2">
    <location>
        <begin position="203"/>
        <end position="225"/>
    </location>
</feature>
<feature type="transmembrane region" description="Helical" evidence="2">
    <location>
        <begin position="268"/>
        <end position="287"/>
    </location>
</feature>
<keyword evidence="2" id="KW-0472">Membrane</keyword>
<feature type="chain" id="PRO_5012032122" description="Nose resistant-to-fluoxetine protein N-terminal domain-containing protein" evidence="3">
    <location>
        <begin position="23"/>
        <end position="704"/>
    </location>
</feature>
<dbReference type="InterPro" id="IPR002656">
    <property type="entry name" value="Acyl_transf_3_dom"/>
</dbReference>
<evidence type="ECO:0000256" key="2">
    <source>
        <dbReference type="SAM" id="Phobius"/>
    </source>
</evidence>
<reference evidence="5" key="1">
    <citation type="submission" date="2016-03" db="EMBL/GenBank/DDBJ databases">
        <title>RNAseq analyses of the sensorial organs of adult female Aedes albopictus.</title>
        <authorList>
            <person name="Fabrizio L."/>
            <person name="Ribeiro J.M."/>
            <person name="Arca B."/>
        </authorList>
    </citation>
    <scope>NUCLEOTIDE SEQUENCE</scope>
</reference>
<feature type="signal peptide" evidence="3">
    <location>
        <begin position="1"/>
        <end position="22"/>
    </location>
</feature>
<dbReference type="VEuPathDB" id="VectorBase:AALF016826"/>
<dbReference type="SMART" id="SM00703">
    <property type="entry name" value="NRF"/>
    <property type="match status" value="1"/>
</dbReference>
<keyword evidence="2" id="KW-1133">Transmembrane helix</keyword>
<feature type="transmembrane region" description="Helical" evidence="2">
    <location>
        <begin position="488"/>
        <end position="510"/>
    </location>
</feature>
<keyword evidence="2" id="KW-0812">Transmembrane</keyword>
<dbReference type="InterPro" id="IPR052728">
    <property type="entry name" value="O2_lipid_transport_reg"/>
</dbReference>
<sequence>MTAVLVIAVIVVGVTFCDPAVAQGSFETDGFPNLIDSIPGAILDNFSQLIDSGSGNLSQCELQLLTLQQSIVQGPQFWALQMLDAWSKLPAGIFQGNTMDFGNYDECRKVDHATGNETVGRISGQYCQMTIPLNLSALQTGRQFPSNNGNNGFALQLGTCFPATCEASQLNSIFNGSLPGLASLPKISFTCEAPVPNVGVKEVVAIVIFGVVAALLLFSTAYEVVMLLSSRRPHPNWAMFSIYSNGVKLLRITVQQSNGQAKSNQIDCLNGIRVISMVWIVFCHNYMMTMLSPLVNKTDIFNWIKSYHSMLVVGGAVSVDSFFLLSGLLVCWSLLKELDKSRKLNLPVMYLHRYLRLTPALAALILLSSTLLKYGGSGPMWKTTVVIMEEACHKYWWSALLYLQNYVNPTEICMGHSWYLSVDMQLFVLSPLLIYPLWRWGRKILYAIAALILLSMGCVIAAFLVNNLRLAFVDSGQQSPDKNRQVLVYYPTHIRMGAWLIGVILGYVMHHTKHRIVRLSKPIIISGWIISLAIMLAILLGDYPLQQPDTYADHPVIVDAIYEATNRIVWACCLAWIVFACVNGYGGPINTFLSLPIWQPLGRLSYSIYLLHLPVQTMLLGTLRSTGYFSDIVAVHNFWGDFGLTITVSILWCLAFESPIVGLEKLLLGKLHKPNPNGGALVEEQKTEHHQNGSTENIISREHV</sequence>
<feature type="transmembrane region" description="Helical" evidence="2">
    <location>
        <begin position="522"/>
        <end position="541"/>
    </location>
</feature>
<feature type="transmembrane region" description="Helical" evidence="2">
    <location>
        <begin position="445"/>
        <end position="468"/>
    </location>
</feature>
<evidence type="ECO:0000256" key="1">
    <source>
        <dbReference type="SAM" id="MobiDB-lite"/>
    </source>
</evidence>
<proteinExistence type="predicted"/>
<feature type="region of interest" description="Disordered" evidence="1">
    <location>
        <begin position="685"/>
        <end position="704"/>
    </location>
</feature>
<feature type="domain" description="Nose resistant-to-fluoxetine protein N-terminal" evidence="4">
    <location>
        <begin position="57"/>
        <end position="198"/>
    </location>
</feature>
<accession>A0A1W7R561</accession>
<dbReference type="InterPro" id="IPR006621">
    <property type="entry name" value="Nose-resist-to-fluoxetine_N"/>
</dbReference>
<feature type="transmembrane region" description="Helical" evidence="2">
    <location>
        <begin position="354"/>
        <end position="372"/>
    </location>
</feature>
<feature type="transmembrane region" description="Helical" evidence="2">
    <location>
        <begin position="307"/>
        <end position="334"/>
    </location>
</feature>
<evidence type="ECO:0000256" key="3">
    <source>
        <dbReference type="SAM" id="SignalP"/>
    </source>
</evidence>
<dbReference type="PANTHER" id="PTHR11161">
    <property type="entry name" value="O-ACYLTRANSFERASE"/>
    <property type="match status" value="1"/>
</dbReference>
<protein>
    <recommendedName>
        <fullName evidence="4">Nose resistant-to-fluoxetine protein N-terminal domain-containing protein</fullName>
    </recommendedName>
</protein>
<dbReference type="GO" id="GO:0016747">
    <property type="term" value="F:acyltransferase activity, transferring groups other than amino-acyl groups"/>
    <property type="evidence" value="ECO:0007669"/>
    <property type="project" value="InterPro"/>
</dbReference>
<dbReference type="EMBL" id="GEHC01001326">
    <property type="protein sequence ID" value="JAV46319.1"/>
    <property type="molecule type" value="Transcribed_RNA"/>
</dbReference>
<dbReference type="Pfam" id="PF20146">
    <property type="entry name" value="NRF"/>
    <property type="match status" value="1"/>
</dbReference>
<name>A0A1W7R561_AEDAL</name>
<dbReference type="Pfam" id="PF01757">
    <property type="entry name" value="Acyl_transf_3"/>
    <property type="match status" value="1"/>
</dbReference>
<organism evidence="5">
    <name type="scientific">Aedes albopictus</name>
    <name type="common">Asian tiger mosquito</name>
    <name type="synonym">Stegomyia albopicta</name>
    <dbReference type="NCBI Taxonomy" id="7160"/>
    <lineage>
        <taxon>Eukaryota</taxon>
        <taxon>Metazoa</taxon>
        <taxon>Ecdysozoa</taxon>
        <taxon>Arthropoda</taxon>
        <taxon>Hexapoda</taxon>
        <taxon>Insecta</taxon>
        <taxon>Pterygota</taxon>
        <taxon>Neoptera</taxon>
        <taxon>Endopterygota</taxon>
        <taxon>Diptera</taxon>
        <taxon>Nematocera</taxon>
        <taxon>Culicoidea</taxon>
        <taxon>Culicidae</taxon>
        <taxon>Culicinae</taxon>
        <taxon>Aedini</taxon>
        <taxon>Aedes</taxon>
        <taxon>Stegomyia</taxon>
    </lineage>
</organism>
<evidence type="ECO:0000259" key="4">
    <source>
        <dbReference type="SMART" id="SM00703"/>
    </source>
</evidence>
<evidence type="ECO:0000313" key="5">
    <source>
        <dbReference type="EMBL" id="JAV46319.1"/>
    </source>
</evidence>
<dbReference type="VEuPathDB" id="VectorBase:AALC636_028003"/>
<keyword evidence="3" id="KW-0732">Signal</keyword>
<dbReference type="PANTHER" id="PTHR11161:SF0">
    <property type="entry name" value="O-ACYLTRANSFERASE LIKE PROTEIN"/>
    <property type="match status" value="1"/>
</dbReference>
<dbReference type="AlphaFoldDB" id="A0A1W7R561"/>